<sequence length="430" mass="47606">MPVTIKPSPQLVGQNGDPAIHSAEELLEKTSRAWTVAFARFGVHTNKKIGPEIRPILQSSFGDLGRDSSVIPYGNGFVNGIIRAFEQDLHLVLRPDDIWLSIITQFSTFVNANTELLRGYFVTHEGKKDLVIDISPLPVRDVDAGKLAQEMTRLIHKDVVDQELRDWIIPNFSTTDDSDKSVASMVMMATLQNYYEYTLRGGCGFPSVTLLGEKSDWEEILRRVQRLPKYGDQTTEWNQLLVPIIKCTIATFDQPESRQIKDFWLRACHSTGRDGSGGVRSLSGWLTAFCFWGEDGKRIRSFTDEELEDHWSGASLAQRKKLVLDGVTYPIISPKSIPKGVVSVPVTVQDLESGLEHKTTMVAGSVGMTAVADSPGKIQTKVQPRSGWWVLEDSVKPILGFERQQAGNQPAATAVPSGTDFDDCALTALS</sequence>
<dbReference type="AlphaFoldDB" id="A0A9P8L1M3"/>
<evidence type="ECO:0000313" key="2">
    <source>
        <dbReference type="Proteomes" id="UP000698800"/>
    </source>
</evidence>
<proteinExistence type="predicted"/>
<dbReference type="PANTHER" id="PTHR31252">
    <property type="entry name" value="DUF4419 DOMAIN-CONTAINING PROTEIN"/>
    <property type="match status" value="1"/>
</dbReference>
<name>A0A9P8L1M3_9PEZI</name>
<comment type="caution">
    <text evidence="1">The sequence shown here is derived from an EMBL/GenBank/DDBJ whole genome shotgun (WGS) entry which is preliminary data.</text>
</comment>
<evidence type="ECO:0000313" key="1">
    <source>
        <dbReference type="EMBL" id="KAH0537556.1"/>
    </source>
</evidence>
<accession>A0A9P8L1M3</accession>
<protein>
    <submittedName>
        <fullName evidence="1">Uncharacterized protein</fullName>
    </submittedName>
</protein>
<dbReference type="PANTHER" id="PTHR31252:SF11">
    <property type="entry name" value="DUF4419 DOMAIN-CONTAINING PROTEIN"/>
    <property type="match status" value="1"/>
</dbReference>
<dbReference type="InterPro" id="IPR025533">
    <property type="entry name" value="DUF4419"/>
</dbReference>
<organism evidence="1 2">
    <name type="scientific">Glutinoglossum americanum</name>
    <dbReference type="NCBI Taxonomy" id="1670608"/>
    <lineage>
        <taxon>Eukaryota</taxon>
        <taxon>Fungi</taxon>
        <taxon>Dikarya</taxon>
        <taxon>Ascomycota</taxon>
        <taxon>Pezizomycotina</taxon>
        <taxon>Geoglossomycetes</taxon>
        <taxon>Geoglossales</taxon>
        <taxon>Geoglossaceae</taxon>
        <taxon>Glutinoglossum</taxon>
    </lineage>
</organism>
<gene>
    <name evidence="1" type="ORF">FGG08_005655</name>
</gene>
<dbReference type="OrthoDB" id="9978173at2759"/>
<dbReference type="EMBL" id="JAGHQL010000140">
    <property type="protein sequence ID" value="KAH0537556.1"/>
    <property type="molecule type" value="Genomic_DNA"/>
</dbReference>
<dbReference type="Proteomes" id="UP000698800">
    <property type="component" value="Unassembled WGS sequence"/>
</dbReference>
<reference evidence="1" key="1">
    <citation type="submission" date="2021-03" db="EMBL/GenBank/DDBJ databases">
        <title>Comparative genomics and phylogenomic investigation of the class Geoglossomycetes provide insights into ecological specialization and systematics.</title>
        <authorList>
            <person name="Melie T."/>
            <person name="Pirro S."/>
            <person name="Miller A.N."/>
            <person name="Quandt A."/>
        </authorList>
    </citation>
    <scope>NUCLEOTIDE SEQUENCE</scope>
    <source>
        <strain evidence="1">GBOQ0MN5Z8</strain>
    </source>
</reference>
<dbReference type="Pfam" id="PF14388">
    <property type="entry name" value="DUF4419"/>
    <property type="match status" value="1"/>
</dbReference>
<keyword evidence="2" id="KW-1185">Reference proteome</keyword>